<sequence>MANIVNYRNLFWVFYCTFCVLFSSILLPIAEASTIWKISGQEVLKFEYSDDLAKAKIKQLDRRLAQIVATLNPDQPWAIDILPYPSAATNPTIPPSPIPPEQVKSAAIRLQGQVLLEVTEADLRLHQASSVMELANTWARSLANLFSQPIVRQVLVAAGEMPAQVNFSGITYYLKPEIALDRGLFRTTGKRVDGRFVFWEVPPDKKAYEVGETTIKEPKAPLTKIYLLNRYLQFMPYLHQEH</sequence>
<name>A0AAW9PRD4_9CYAN</name>
<reference evidence="1" key="1">
    <citation type="submission" date="2024-01" db="EMBL/GenBank/DDBJ databases">
        <title>Bank of Algae and Cyanobacteria of the Azores (BACA) strain genomes.</title>
        <authorList>
            <person name="Luz R."/>
            <person name="Cordeiro R."/>
            <person name="Fonseca A."/>
            <person name="Goncalves V."/>
        </authorList>
    </citation>
    <scope>NUCLEOTIDE SEQUENCE</scope>
    <source>
        <strain evidence="1">BACA0141</strain>
    </source>
</reference>
<dbReference type="RefSeq" id="WP_330483708.1">
    <property type="nucleotide sequence ID" value="NZ_JAZBJZ010000038.1"/>
</dbReference>
<keyword evidence="2" id="KW-1185">Reference proteome</keyword>
<evidence type="ECO:0000313" key="1">
    <source>
        <dbReference type="EMBL" id="MEE3717279.1"/>
    </source>
</evidence>
<comment type="caution">
    <text evidence="1">The sequence shown here is derived from an EMBL/GenBank/DDBJ whole genome shotgun (WGS) entry which is preliminary data.</text>
</comment>
<proteinExistence type="predicted"/>
<gene>
    <name evidence="1" type="ORF">V2H45_11015</name>
</gene>
<dbReference type="AlphaFoldDB" id="A0AAW9PRD4"/>
<dbReference type="EMBL" id="JAZBJZ010000038">
    <property type="protein sequence ID" value="MEE3717279.1"/>
    <property type="molecule type" value="Genomic_DNA"/>
</dbReference>
<dbReference type="Proteomes" id="UP001333818">
    <property type="component" value="Unassembled WGS sequence"/>
</dbReference>
<protein>
    <submittedName>
        <fullName evidence="1">Uncharacterized protein</fullName>
    </submittedName>
</protein>
<accession>A0AAW9PRD4</accession>
<organism evidence="1 2">
    <name type="scientific">Tumidithrix elongata BACA0141</name>
    <dbReference type="NCBI Taxonomy" id="2716417"/>
    <lineage>
        <taxon>Bacteria</taxon>
        <taxon>Bacillati</taxon>
        <taxon>Cyanobacteriota</taxon>
        <taxon>Cyanophyceae</taxon>
        <taxon>Pseudanabaenales</taxon>
        <taxon>Pseudanabaenaceae</taxon>
        <taxon>Tumidithrix</taxon>
        <taxon>Tumidithrix elongata</taxon>
    </lineage>
</organism>
<evidence type="ECO:0000313" key="2">
    <source>
        <dbReference type="Proteomes" id="UP001333818"/>
    </source>
</evidence>